<dbReference type="OrthoDB" id="95750at2759"/>
<proteinExistence type="predicted"/>
<protein>
    <recommendedName>
        <fullName evidence="1">DNA helicase Pif1-like 2B domain-containing protein</fullName>
    </recommendedName>
</protein>
<sequence>MTFLSGSEQKAVYRQANRSPTLIGRFKLNSEYGRVEGERQNLSGTVDPRVLFYQLPKYISYMKDIGVWNPRKKKKPFPRRYRYGRCLEEAPRFQIPSEHRARFSCTLAFCVVSARRQIYECFRRESLIDKVSGDRLSGPDTLSEPAILAPCKINVNNIYEEALDKLSGSPEERRSTDDVINAENDETDYTTVFLNSLLPVSLPPYHLEIKKDATVMLLRNLDVGNALCSGARLTRSQHTSVALSLDVALLPEKEKKISFRYLVLITTPTKASIFAYEDDGFLPI</sequence>
<feature type="domain" description="DNA helicase Pif1-like 2B" evidence="1">
    <location>
        <begin position="193"/>
        <end position="234"/>
    </location>
</feature>
<dbReference type="AlphaFoldDB" id="A0A0B1TNG9"/>
<gene>
    <name evidence="2" type="ORF">OESDEN_02403</name>
</gene>
<accession>A0A0B1TNG9</accession>
<dbReference type="EMBL" id="KN549425">
    <property type="protein sequence ID" value="KHJ97616.1"/>
    <property type="molecule type" value="Genomic_DNA"/>
</dbReference>
<dbReference type="Proteomes" id="UP000053660">
    <property type="component" value="Unassembled WGS sequence"/>
</dbReference>
<name>A0A0B1TNG9_OESDE</name>
<evidence type="ECO:0000313" key="2">
    <source>
        <dbReference type="EMBL" id="KHJ97616.1"/>
    </source>
</evidence>
<keyword evidence="3" id="KW-1185">Reference proteome</keyword>
<organism evidence="2 3">
    <name type="scientific">Oesophagostomum dentatum</name>
    <name type="common">Nodular worm</name>
    <dbReference type="NCBI Taxonomy" id="61180"/>
    <lineage>
        <taxon>Eukaryota</taxon>
        <taxon>Metazoa</taxon>
        <taxon>Ecdysozoa</taxon>
        <taxon>Nematoda</taxon>
        <taxon>Chromadorea</taxon>
        <taxon>Rhabditida</taxon>
        <taxon>Rhabditina</taxon>
        <taxon>Rhabditomorpha</taxon>
        <taxon>Strongyloidea</taxon>
        <taxon>Strongylidae</taxon>
        <taxon>Oesophagostomum</taxon>
    </lineage>
</organism>
<dbReference type="PANTHER" id="PTHR10492">
    <property type="match status" value="1"/>
</dbReference>
<reference evidence="2 3" key="1">
    <citation type="submission" date="2014-03" db="EMBL/GenBank/DDBJ databases">
        <title>Draft genome of the hookworm Oesophagostomum dentatum.</title>
        <authorList>
            <person name="Mitreva M."/>
        </authorList>
    </citation>
    <scope>NUCLEOTIDE SEQUENCE [LARGE SCALE GENOMIC DNA]</scope>
    <source>
        <strain evidence="2 3">OD-Hann</strain>
    </source>
</reference>
<evidence type="ECO:0000259" key="1">
    <source>
        <dbReference type="Pfam" id="PF21530"/>
    </source>
</evidence>
<dbReference type="PANTHER" id="PTHR10492:SF57">
    <property type="entry name" value="ATP-DEPENDENT DNA HELICASE"/>
    <property type="match status" value="1"/>
</dbReference>
<dbReference type="InterPro" id="IPR049163">
    <property type="entry name" value="Pif1-like_2B_dom"/>
</dbReference>
<evidence type="ECO:0000313" key="3">
    <source>
        <dbReference type="Proteomes" id="UP000053660"/>
    </source>
</evidence>
<dbReference type="Pfam" id="PF21530">
    <property type="entry name" value="Pif1_2B_dom"/>
    <property type="match status" value="1"/>
</dbReference>